<dbReference type="EMBL" id="CP003876">
    <property type="protein sequence ID" value="AFU01623.1"/>
    <property type="molecule type" value="Genomic_DNA"/>
</dbReference>
<keyword evidence="2" id="KW-0472">Membrane</keyword>
<sequence length="459" mass="50182">MVDQLAETPREGDSKQPPQPTAWARWRPVLLRLHFYGGVLVGPFILIAAVTGLLYTFTPQLDGIVFRHEVTVDGYAPQTRSLADQIAAARTVYPDAPITSVKPPTVASETTQIAFATTDVALDYTRTVFVNPYTAQVQGTLTTYGQWLPIRAWFDEMHRTLHLGVPGRYYSEIAASWLWVIALGGLAMWIAHARRRGVRGLTIPNRTGTRTGSRARILNWHGTVGVWIVIGLLGLSVTGLTWSRFTGEHVETLRSQLSWTTPSVSTALPEATTETTLDPAASADTVLRSALDAGLQPPLWMKPPTATGTAWQVYERKRDLPTRFDAVAVDGRSGAIVDESRFAEWPLIAKLTNWAIDAHMGLLFGLANQIALALLVVCLITVIVRGYLMWWKRRPTRGGWPTAPRRGSLAGLRPAEAVVAVAVLAGIGWCAPLFGITLGAFVLGDVVAGELIRRRKQAA</sequence>
<organism evidence="3 4">
    <name type="scientific">Nocardia brasiliensis (strain ATCC 700358 / HUJEG-1)</name>
    <dbReference type="NCBI Taxonomy" id="1133849"/>
    <lineage>
        <taxon>Bacteria</taxon>
        <taxon>Bacillati</taxon>
        <taxon>Actinomycetota</taxon>
        <taxon>Actinomycetes</taxon>
        <taxon>Mycobacteriales</taxon>
        <taxon>Nocardiaceae</taxon>
        <taxon>Nocardia</taxon>
    </lineage>
</organism>
<keyword evidence="2" id="KW-1133">Transmembrane helix</keyword>
<feature type="transmembrane region" description="Helical" evidence="2">
    <location>
        <begin position="173"/>
        <end position="191"/>
    </location>
</feature>
<feature type="transmembrane region" description="Helical" evidence="2">
    <location>
        <begin position="224"/>
        <end position="245"/>
    </location>
</feature>
<reference evidence="3 4" key="1">
    <citation type="journal article" date="2012" name="J. Bacteriol.">
        <title>Complete genome sequence of Nocardia brasiliensis HUJEG-1.</title>
        <authorList>
            <person name="Vera-Cabrera L."/>
            <person name="Ortiz-Lopez R."/>
            <person name="Elizondo-Gonzalez R."/>
            <person name="Perez-Maya A.A."/>
            <person name="Ocampo-Candiani J."/>
        </authorList>
    </citation>
    <scope>NUCLEOTIDE SEQUENCE [LARGE SCALE GENOMIC DNA]</scope>
    <source>
        <strain evidence="4">ATCC 700358</strain>
    </source>
</reference>
<protein>
    <submittedName>
        <fullName evidence="3">Putative iron-regulated membrane protein</fullName>
    </submittedName>
</protein>
<dbReference type="eggNOG" id="COG3182">
    <property type="taxonomic scope" value="Bacteria"/>
</dbReference>
<dbReference type="Pfam" id="PF03929">
    <property type="entry name" value="PepSY_TM"/>
    <property type="match status" value="1"/>
</dbReference>
<feature type="transmembrane region" description="Helical" evidence="2">
    <location>
        <begin position="35"/>
        <end position="57"/>
    </location>
</feature>
<name>K0EPF5_NOCB7</name>
<gene>
    <name evidence="3" type="ORF">O3I_018320</name>
</gene>
<evidence type="ECO:0000256" key="1">
    <source>
        <dbReference type="SAM" id="MobiDB-lite"/>
    </source>
</evidence>
<evidence type="ECO:0000313" key="4">
    <source>
        <dbReference type="Proteomes" id="UP000006304"/>
    </source>
</evidence>
<accession>K0EPF5</accession>
<dbReference type="PANTHER" id="PTHR34219:SF1">
    <property type="entry name" value="PEPSY DOMAIN-CONTAINING PROTEIN"/>
    <property type="match status" value="1"/>
</dbReference>
<evidence type="ECO:0000313" key="3">
    <source>
        <dbReference type="EMBL" id="AFU01623.1"/>
    </source>
</evidence>
<dbReference type="AlphaFoldDB" id="K0EPF5"/>
<keyword evidence="2" id="KW-0812">Transmembrane</keyword>
<dbReference type="KEGG" id="nbr:O3I_018320"/>
<dbReference type="STRING" id="1133849.O3I_018320"/>
<dbReference type="Proteomes" id="UP000006304">
    <property type="component" value="Chromosome"/>
</dbReference>
<keyword evidence="4" id="KW-1185">Reference proteome</keyword>
<dbReference type="PANTHER" id="PTHR34219">
    <property type="entry name" value="IRON-REGULATED INNER MEMBRANE PROTEIN-RELATED"/>
    <property type="match status" value="1"/>
</dbReference>
<feature type="region of interest" description="Disordered" evidence="1">
    <location>
        <begin position="1"/>
        <end position="20"/>
    </location>
</feature>
<dbReference type="InterPro" id="IPR005625">
    <property type="entry name" value="PepSY-ass_TM"/>
</dbReference>
<feature type="transmembrane region" description="Helical" evidence="2">
    <location>
        <begin position="370"/>
        <end position="388"/>
    </location>
</feature>
<dbReference type="HOGENOM" id="CLU_031962_3_1_11"/>
<evidence type="ECO:0000256" key="2">
    <source>
        <dbReference type="SAM" id="Phobius"/>
    </source>
</evidence>
<proteinExistence type="predicted"/>